<feature type="region of interest" description="Disordered" evidence="5">
    <location>
        <begin position="49"/>
        <end position="91"/>
    </location>
</feature>
<dbReference type="AlphaFoldDB" id="A0A7S2X468"/>
<evidence type="ECO:0000256" key="1">
    <source>
        <dbReference type="ARBA" id="ARBA00004141"/>
    </source>
</evidence>
<evidence type="ECO:0000313" key="10">
    <source>
        <dbReference type="EMBL" id="CAD9722017.1"/>
    </source>
</evidence>
<evidence type="ECO:0000259" key="9">
    <source>
        <dbReference type="Pfam" id="PF03151"/>
    </source>
</evidence>
<feature type="transmembrane region" description="Helical" evidence="6">
    <location>
        <begin position="692"/>
        <end position="717"/>
    </location>
</feature>
<keyword evidence="2 6" id="KW-0812">Transmembrane</keyword>
<reference evidence="10" key="1">
    <citation type="submission" date="2021-01" db="EMBL/GenBank/DDBJ databases">
        <authorList>
            <person name="Corre E."/>
            <person name="Pelletier E."/>
            <person name="Niang G."/>
            <person name="Scheremetjew M."/>
            <person name="Finn R."/>
            <person name="Kale V."/>
            <person name="Holt S."/>
            <person name="Cochrane G."/>
            <person name="Meng A."/>
            <person name="Brown T."/>
            <person name="Cohen L."/>
        </authorList>
    </citation>
    <scope>NUCLEOTIDE SEQUENCE</scope>
    <source>
        <strain evidence="10">RCC2335</strain>
    </source>
</reference>
<feature type="transmembrane region" description="Helical" evidence="6">
    <location>
        <begin position="1060"/>
        <end position="1080"/>
    </location>
</feature>
<dbReference type="Pfam" id="PF03151">
    <property type="entry name" value="TPT"/>
    <property type="match status" value="1"/>
</dbReference>
<evidence type="ECO:0000256" key="5">
    <source>
        <dbReference type="SAM" id="MobiDB-lite"/>
    </source>
</evidence>
<feature type="chain" id="PRO_5031092845" description="Sugar phosphate transporter domain-containing protein" evidence="7">
    <location>
        <begin position="20"/>
        <end position="1155"/>
    </location>
</feature>
<feature type="transmembrane region" description="Helical" evidence="6">
    <location>
        <begin position="830"/>
        <end position="850"/>
    </location>
</feature>
<accession>A0A7S2X468</accession>
<dbReference type="Pfam" id="PF01755">
    <property type="entry name" value="Glyco_transf_25"/>
    <property type="match status" value="1"/>
</dbReference>
<dbReference type="GO" id="GO:0016020">
    <property type="term" value="C:membrane"/>
    <property type="evidence" value="ECO:0007669"/>
    <property type="project" value="UniProtKB-SubCell"/>
</dbReference>
<gene>
    <name evidence="10" type="ORF">CROS1312_LOCUS1285</name>
</gene>
<protein>
    <recommendedName>
        <fullName evidence="11">Sugar phosphate transporter domain-containing protein</fullName>
    </recommendedName>
</protein>
<evidence type="ECO:0000256" key="3">
    <source>
        <dbReference type="ARBA" id="ARBA00022989"/>
    </source>
</evidence>
<dbReference type="InterPro" id="IPR004853">
    <property type="entry name" value="Sugar_P_trans_dom"/>
</dbReference>
<proteinExistence type="predicted"/>
<comment type="subcellular location">
    <subcellularLocation>
        <location evidence="1">Membrane</location>
        <topology evidence="1">Multi-pass membrane protein</topology>
    </subcellularLocation>
</comment>
<sequence>MRTWGSVVLGACFLSALLSLPLSSCVREDGTAKEQSLHHEVWSSPTIYARRSSRKPGGALSAQSFRATDETKHAENDDEVRGGEGRRRSLASWSPQRSLDIYWINPDKSVERRASMESMLESARASSPTVTSTRVAGIDVVEVREMLRLGHVKLKEGLAAVRSDSEAVWKKNFRNEYTDLQFACVLGHLKAIKRAYDDNSELALIIEDDVVVPESFLESWESYAAMAPPDWTVLQWFNGNPVVSNASLHYQEPWISWMPGNWGTQAYMINREGMERILRAMQSDDSADWYFDDDVVVADELLYALAGRTYTATRTLGIQHKYGVTSLVRSNNPEADAKNKVMAVLQTSDTNMAQITPRRECILVLTNCLIKTEERLHDDIAMIASDMRALAQWNPCSKWKVNFVVRPNLKMPFAKKLQELMEQGNLEPFVRYTSSHAHFNKYAFMKPLAPQMQEYDYVLLKDVDQRIAGFPWNTFMEKKGESVVSGPLRQVVGESLVKGHLYPPRQHFKLHDARYWKRVGWGGGTNRADFVSVEPQAAEFIEQYFVLLEGRFASQFFNLVLTNGFLNQQVSWGPDLMWCGAAADMHPERPACSLIPVVSEHLDTREIERVDENGITTYCPCTPCPCKKEDLPKNRRHGVDEQIMVHLLHNVFDDTPLFGRWILASQDYRINVASQPFPAEDRRTRKENVRRIGVTLVRCALFALLGALFALLAFVGIEMFRRWERIKVILPQMASESNTEKMAAMTMLAEVIMDVWSPKEGNSRCPRRLKRRWTLWLSRCFPHRVLWARSRKEWQHVRKLSFWLSIWYLCSLVHLLMLKTLLSEKGCNPVEIGLVQMSMTALFGGIHVLGPGVRSKLWKKSGLRRKVCDSPAGILGESPLGGTLEERAKWSGRDHSDQSNSVEKLIRDAEFWKQMVVLGALRGSTIILGLVSLSYVAASFTETIKASSPLVTVLFSWMILGEQTSLPVVLSLLPVMGGLVLCTSSELSFHTIGFLAALLNNVLDCIQNVLSKKMMKLLVTPVQLQFFTSVAGMFFLLPALLWQLQRSAVSAETKLVGGEVAFYMLIAAVLFHAQSVSAYCTMSLMSPVSMSVANTLKRTLIIFISILYFHNTVGVSNVGGILMVVGGVALYNYCLIARRPRSPRQREGSRGKQET</sequence>
<name>A0A7S2X468_9CHLO</name>
<dbReference type="InterPro" id="IPR050186">
    <property type="entry name" value="TPT_transporter"/>
</dbReference>
<evidence type="ECO:0000256" key="7">
    <source>
        <dbReference type="SAM" id="SignalP"/>
    </source>
</evidence>
<dbReference type="InterPro" id="IPR002654">
    <property type="entry name" value="Glyco_trans_25"/>
</dbReference>
<feature type="signal peptide" evidence="7">
    <location>
        <begin position="1"/>
        <end position="19"/>
    </location>
</feature>
<feature type="compositionally biased region" description="Basic and acidic residues" evidence="5">
    <location>
        <begin position="67"/>
        <end position="87"/>
    </location>
</feature>
<organism evidence="10">
    <name type="scientific">Chloropicon roscoffensis</name>
    <dbReference type="NCBI Taxonomy" id="1461544"/>
    <lineage>
        <taxon>Eukaryota</taxon>
        <taxon>Viridiplantae</taxon>
        <taxon>Chlorophyta</taxon>
        <taxon>Chloropicophyceae</taxon>
        <taxon>Chloropicales</taxon>
        <taxon>Chloropicaceae</taxon>
        <taxon>Chloropicon</taxon>
    </lineage>
</organism>
<keyword evidence="3 6" id="KW-1133">Transmembrane helix</keyword>
<dbReference type="PANTHER" id="PTHR11132">
    <property type="entry name" value="SOLUTE CARRIER FAMILY 35"/>
    <property type="match status" value="1"/>
</dbReference>
<feature type="transmembrane region" description="Helical" evidence="6">
    <location>
        <begin position="987"/>
        <end position="1006"/>
    </location>
</feature>
<feature type="domain" description="Sugar phosphate transporter" evidence="9">
    <location>
        <begin position="800"/>
        <end position="1132"/>
    </location>
</feature>
<evidence type="ECO:0000256" key="2">
    <source>
        <dbReference type="ARBA" id="ARBA00022692"/>
    </source>
</evidence>
<feature type="domain" description="Glycosyl transferase family 25" evidence="8">
    <location>
        <begin position="101"/>
        <end position="282"/>
    </location>
</feature>
<keyword evidence="7" id="KW-0732">Signal</keyword>
<dbReference type="EMBL" id="HBHM01001640">
    <property type="protein sequence ID" value="CAD9722017.1"/>
    <property type="molecule type" value="Transcribed_RNA"/>
</dbReference>
<evidence type="ECO:0008006" key="11">
    <source>
        <dbReference type="Google" id="ProtNLM"/>
    </source>
</evidence>
<feature type="transmembrane region" description="Helical" evidence="6">
    <location>
        <begin position="1115"/>
        <end position="1136"/>
    </location>
</feature>
<feature type="transmembrane region" description="Helical" evidence="6">
    <location>
        <begin position="915"/>
        <end position="937"/>
    </location>
</feature>
<keyword evidence="4 6" id="KW-0472">Membrane</keyword>
<evidence type="ECO:0000256" key="4">
    <source>
        <dbReference type="ARBA" id="ARBA00023136"/>
    </source>
</evidence>
<feature type="transmembrane region" description="Helical" evidence="6">
    <location>
        <begin position="800"/>
        <end position="818"/>
    </location>
</feature>
<feature type="transmembrane region" description="Helical" evidence="6">
    <location>
        <begin position="1018"/>
        <end position="1040"/>
    </location>
</feature>
<evidence type="ECO:0000256" key="6">
    <source>
        <dbReference type="SAM" id="Phobius"/>
    </source>
</evidence>
<evidence type="ECO:0000259" key="8">
    <source>
        <dbReference type="Pfam" id="PF01755"/>
    </source>
</evidence>